<protein>
    <submittedName>
        <fullName evidence="6">Heme peroxidase</fullName>
        <ecNumber evidence="6">1.11.1.7</ecNumber>
    </submittedName>
</protein>
<keyword evidence="2" id="KW-0964">Secreted</keyword>
<dbReference type="OrthoDB" id="5988648at2759"/>
<dbReference type="EMBL" id="MU827786">
    <property type="protein sequence ID" value="KAJ7333668.1"/>
    <property type="molecule type" value="Genomic_DNA"/>
</dbReference>
<dbReference type="PANTHER" id="PTHR11475">
    <property type="entry name" value="OXIDASE/PEROXIDASE"/>
    <property type="match status" value="1"/>
</dbReference>
<dbReference type="GO" id="GO:0140825">
    <property type="term" value="F:lactoperoxidase activity"/>
    <property type="evidence" value="ECO:0007669"/>
    <property type="project" value="UniProtKB-EC"/>
</dbReference>
<evidence type="ECO:0000313" key="7">
    <source>
        <dbReference type="Proteomes" id="UP001163046"/>
    </source>
</evidence>
<dbReference type="SUPFAM" id="SSF48113">
    <property type="entry name" value="Heme-dependent peroxidases"/>
    <property type="match status" value="1"/>
</dbReference>
<dbReference type="GO" id="GO:0006979">
    <property type="term" value="P:response to oxidative stress"/>
    <property type="evidence" value="ECO:0007669"/>
    <property type="project" value="InterPro"/>
</dbReference>
<dbReference type="Proteomes" id="UP001163046">
    <property type="component" value="Unassembled WGS sequence"/>
</dbReference>
<dbReference type="InterPro" id="IPR019791">
    <property type="entry name" value="Haem_peroxidase_animal"/>
</dbReference>
<feature type="chain" id="PRO_5040999188" evidence="5">
    <location>
        <begin position="22"/>
        <end position="387"/>
    </location>
</feature>
<dbReference type="GO" id="GO:0020037">
    <property type="term" value="F:heme binding"/>
    <property type="evidence" value="ECO:0007669"/>
    <property type="project" value="InterPro"/>
</dbReference>
<evidence type="ECO:0000256" key="5">
    <source>
        <dbReference type="SAM" id="SignalP"/>
    </source>
</evidence>
<dbReference type="Pfam" id="PF03098">
    <property type="entry name" value="An_peroxidase"/>
    <property type="match status" value="1"/>
</dbReference>
<evidence type="ECO:0000256" key="2">
    <source>
        <dbReference type="ARBA" id="ARBA00022525"/>
    </source>
</evidence>
<gene>
    <name evidence="6" type="primary">HPX5</name>
    <name evidence="6" type="ORF">OS493_017212</name>
</gene>
<proteinExistence type="predicted"/>
<dbReference type="EC" id="1.11.1.7" evidence="6"/>
<keyword evidence="7" id="KW-1185">Reference proteome</keyword>
<reference evidence="6" key="1">
    <citation type="submission" date="2023-01" db="EMBL/GenBank/DDBJ databases">
        <title>Genome assembly of the deep-sea coral Lophelia pertusa.</title>
        <authorList>
            <person name="Herrera S."/>
            <person name="Cordes E."/>
        </authorList>
    </citation>
    <scope>NUCLEOTIDE SEQUENCE</scope>
    <source>
        <strain evidence="6">USNM1676648</strain>
        <tissue evidence="6">Polyp</tissue>
    </source>
</reference>
<evidence type="ECO:0000313" key="6">
    <source>
        <dbReference type="EMBL" id="KAJ7333668.1"/>
    </source>
</evidence>
<sequence length="387" mass="43417">MARCYVFVLLIWLTGLQLTLAYIIDEADPAGKSAEFRTEAKDETDTGDESNTQKDHELLKRILKFIDEKGFEKECTEEAIKKTSYILKQRKVKDKSMLRGNYQILQHGEESTASDRSWLAAIKSGLCSGCVVTKICNRPPKYLSNDTSNCRKQVFVLASHTHSGKQKLKCNPRERYRSIDGTCNNLENPKWGAALTDFERIEFPDYADGLSEPRKSQSNKPLPNARDVSRKVHGSGADGAHPDSKTLSHLAMIWGQFLDHDITLTLAPGINCELDNTDPECVNVKIPEDDEVFRKREVTFIEVERDAPHKPSTFCALQPREHTNGLTSFIDGSQIYSPDNKLAENLKGGGGLLRDMPHPHGCPFKNLLPKQDPDVFCVSKIQRGLVS</sequence>
<evidence type="ECO:0000256" key="1">
    <source>
        <dbReference type="ARBA" id="ARBA00004613"/>
    </source>
</evidence>
<dbReference type="AlphaFoldDB" id="A0A9W9YCE8"/>
<accession>A0A9W9YCE8</accession>
<dbReference type="GO" id="GO:0005576">
    <property type="term" value="C:extracellular region"/>
    <property type="evidence" value="ECO:0007669"/>
    <property type="project" value="UniProtKB-SubCell"/>
</dbReference>
<evidence type="ECO:0000256" key="4">
    <source>
        <dbReference type="SAM" id="MobiDB-lite"/>
    </source>
</evidence>
<keyword evidence="6" id="KW-0575">Peroxidase</keyword>
<comment type="subcellular location">
    <subcellularLocation>
        <location evidence="1">Secreted</location>
    </subcellularLocation>
</comment>
<keyword evidence="3" id="KW-0325">Glycoprotein</keyword>
<dbReference type="InterPro" id="IPR037120">
    <property type="entry name" value="Haem_peroxidase_sf_animal"/>
</dbReference>
<comment type="caution">
    <text evidence="6">The sequence shown here is derived from an EMBL/GenBank/DDBJ whole genome shotgun (WGS) entry which is preliminary data.</text>
</comment>
<name>A0A9W9YCE8_9CNID</name>
<dbReference type="InterPro" id="IPR010255">
    <property type="entry name" value="Haem_peroxidase_sf"/>
</dbReference>
<keyword evidence="6" id="KW-0560">Oxidoreductase</keyword>
<feature type="region of interest" description="Disordered" evidence="4">
    <location>
        <begin position="208"/>
        <end position="243"/>
    </location>
</feature>
<dbReference type="PROSITE" id="PS50292">
    <property type="entry name" value="PEROXIDASE_3"/>
    <property type="match status" value="1"/>
</dbReference>
<keyword evidence="5" id="KW-0732">Signal</keyword>
<dbReference type="PANTHER" id="PTHR11475:SF4">
    <property type="entry name" value="CHORION PEROXIDASE"/>
    <property type="match status" value="1"/>
</dbReference>
<feature type="signal peptide" evidence="5">
    <location>
        <begin position="1"/>
        <end position="21"/>
    </location>
</feature>
<dbReference type="Gene3D" id="1.10.640.10">
    <property type="entry name" value="Haem peroxidase domain superfamily, animal type"/>
    <property type="match status" value="1"/>
</dbReference>
<evidence type="ECO:0000256" key="3">
    <source>
        <dbReference type="ARBA" id="ARBA00023180"/>
    </source>
</evidence>
<organism evidence="6 7">
    <name type="scientific">Desmophyllum pertusum</name>
    <dbReference type="NCBI Taxonomy" id="174260"/>
    <lineage>
        <taxon>Eukaryota</taxon>
        <taxon>Metazoa</taxon>
        <taxon>Cnidaria</taxon>
        <taxon>Anthozoa</taxon>
        <taxon>Hexacorallia</taxon>
        <taxon>Scleractinia</taxon>
        <taxon>Caryophylliina</taxon>
        <taxon>Caryophylliidae</taxon>
        <taxon>Desmophyllum</taxon>
    </lineage>
</organism>